<name>A0A644XBA5_9ZZZZ</name>
<comment type="caution">
    <text evidence="1">The sequence shown here is derived from an EMBL/GenBank/DDBJ whole genome shotgun (WGS) entry which is preliminary data.</text>
</comment>
<protein>
    <submittedName>
        <fullName evidence="1">Uncharacterized protein</fullName>
    </submittedName>
</protein>
<gene>
    <name evidence="1" type="ORF">SDC9_59552</name>
</gene>
<reference evidence="1" key="1">
    <citation type="submission" date="2019-08" db="EMBL/GenBank/DDBJ databases">
        <authorList>
            <person name="Kucharzyk K."/>
            <person name="Murdoch R.W."/>
            <person name="Higgins S."/>
            <person name="Loffler F."/>
        </authorList>
    </citation>
    <scope>NUCLEOTIDE SEQUENCE</scope>
</reference>
<proteinExistence type="predicted"/>
<dbReference type="EMBL" id="VSSQ01002082">
    <property type="protein sequence ID" value="MPM13197.1"/>
    <property type="molecule type" value="Genomic_DNA"/>
</dbReference>
<dbReference type="AlphaFoldDB" id="A0A644XBA5"/>
<accession>A0A644XBA5</accession>
<evidence type="ECO:0000313" key="1">
    <source>
        <dbReference type="EMBL" id="MPM13197.1"/>
    </source>
</evidence>
<organism evidence="1">
    <name type="scientific">bioreactor metagenome</name>
    <dbReference type="NCBI Taxonomy" id="1076179"/>
    <lineage>
        <taxon>unclassified sequences</taxon>
        <taxon>metagenomes</taxon>
        <taxon>ecological metagenomes</taxon>
    </lineage>
</organism>
<sequence>MGRGGLQPEQGLAADLPLGLGQLGAGDAVGQHVVQHRADHVDDLLEPLGGAGPFDADLPGIGVGDLAGVDAVGEATPLAHLDEQSR</sequence>